<keyword evidence="7" id="KW-1185">Reference proteome</keyword>
<dbReference type="Pfam" id="PF00535">
    <property type="entry name" value="Glycos_transf_2"/>
    <property type="match status" value="1"/>
</dbReference>
<dbReference type="Proteomes" id="UP001198901">
    <property type="component" value="Unassembled WGS sequence"/>
</dbReference>
<comment type="caution">
    <text evidence="6">The sequence shown here is derived from an EMBL/GenBank/DDBJ whole genome shotgun (WGS) entry which is preliminary data.</text>
</comment>
<keyword evidence="3 6" id="KW-0808">Transferase</keyword>
<evidence type="ECO:0000256" key="2">
    <source>
        <dbReference type="ARBA" id="ARBA00022676"/>
    </source>
</evidence>
<dbReference type="EMBL" id="JAIUJR010000001">
    <property type="protein sequence ID" value="MCA0131589.1"/>
    <property type="molecule type" value="Genomic_DNA"/>
</dbReference>
<name>A0ABS7XQB8_9FLAO</name>
<protein>
    <submittedName>
        <fullName evidence="6">Glycosyltransferase</fullName>
        <ecNumber evidence="6">2.4.-.-</ecNumber>
    </submittedName>
</protein>
<comment type="similarity">
    <text evidence="1">Belongs to the glycosyltransferase 2 family.</text>
</comment>
<feature type="transmembrane region" description="Helical" evidence="4">
    <location>
        <begin position="348"/>
        <end position="371"/>
    </location>
</feature>
<dbReference type="InterPro" id="IPR029044">
    <property type="entry name" value="Nucleotide-diphossugar_trans"/>
</dbReference>
<proteinExistence type="inferred from homology"/>
<evidence type="ECO:0000259" key="5">
    <source>
        <dbReference type="Pfam" id="PF00535"/>
    </source>
</evidence>
<evidence type="ECO:0000256" key="4">
    <source>
        <dbReference type="SAM" id="Phobius"/>
    </source>
</evidence>
<feature type="transmembrane region" description="Helical" evidence="4">
    <location>
        <begin position="288"/>
        <end position="311"/>
    </location>
</feature>
<feature type="transmembrane region" description="Helical" evidence="4">
    <location>
        <begin position="6"/>
        <end position="25"/>
    </location>
</feature>
<evidence type="ECO:0000256" key="3">
    <source>
        <dbReference type="ARBA" id="ARBA00022679"/>
    </source>
</evidence>
<dbReference type="EC" id="2.4.-.-" evidence="6"/>
<dbReference type="SUPFAM" id="SSF53448">
    <property type="entry name" value="Nucleotide-diphospho-sugar transferases"/>
    <property type="match status" value="1"/>
</dbReference>
<organism evidence="6 7">
    <name type="scientific">Winogradskyella alexanderae</name>
    <dbReference type="NCBI Taxonomy" id="2877123"/>
    <lineage>
        <taxon>Bacteria</taxon>
        <taxon>Pseudomonadati</taxon>
        <taxon>Bacteroidota</taxon>
        <taxon>Flavobacteriia</taxon>
        <taxon>Flavobacteriales</taxon>
        <taxon>Flavobacteriaceae</taxon>
        <taxon>Winogradskyella</taxon>
    </lineage>
</organism>
<feature type="domain" description="Glycosyltransferase 2-like" evidence="5">
    <location>
        <begin position="43"/>
        <end position="213"/>
    </location>
</feature>
<dbReference type="InterPro" id="IPR001173">
    <property type="entry name" value="Glyco_trans_2-like"/>
</dbReference>
<accession>A0ABS7XQB8</accession>
<evidence type="ECO:0000313" key="7">
    <source>
        <dbReference type="Proteomes" id="UP001198901"/>
    </source>
</evidence>
<keyword evidence="4" id="KW-0812">Transmembrane</keyword>
<dbReference type="Gene3D" id="3.90.550.10">
    <property type="entry name" value="Spore Coat Polysaccharide Biosynthesis Protein SpsA, Chain A"/>
    <property type="match status" value="1"/>
</dbReference>
<keyword evidence="2 6" id="KW-0328">Glycosyltransferase</keyword>
<dbReference type="RefSeq" id="WP_224525771.1">
    <property type="nucleotide sequence ID" value="NZ_JAIUJR010000001.1"/>
</dbReference>
<keyword evidence="4" id="KW-0472">Membrane</keyword>
<dbReference type="GO" id="GO:0016757">
    <property type="term" value="F:glycosyltransferase activity"/>
    <property type="evidence" value="ECO:0007669"/>
    <property type="project" value="UniProtKB-KW"/>
</dbReference>
<gene>
    <name evidence="6" type="ORF">LBU54_03265</name>
</gene>
<evidence type="ECO:0000313" key="6">
    <source>
        <dbReference type="EMBL" id="MCA0131589.1"/>
    </source>
</evidence>
<keyword evidence="4" id="KW-1133">Transmembrane helix</keyword>
<dbReference type="CDD" id="cd04192">
    <property type="entry name" value="GT_2_like_e"/>
    <property type="match status" value="1"/>
</dbReference>
<sequence>MTAETLFIIAILFYLLVMSSLVYGFDRMAVFKLSDKKAKTKFSVVIPFRNEAANLPALLQSLSELEYPKSHFEILLINDDSTDNSDNIINEFLKLENSKLNIDIRVISNIRNTDSPKKDAITLAAKKAKNDWILTTDADCILPKYWLDVFDEKIQLTDAVAIVGPITLIKENAFINKFQSLEILALQGATIGGFGIKRPLMCNGANFCYSKFAFYECGGFEGNTDIASGDDLFLLEKLTKRFKNKVHYLKAESAIVLTKPENTLKGLIQQRLRWTSKNSNYSNWLTKIVGLIVFMGNLSLIMLLPLVIFNIVGNRVAIALLVIKLSIDFLLLFKAARFFNRENCLNSFLLSSFIYPMFSVYIVFLSLFSSYDWKGRTFRK</sequence>
<dbReference type="PANTHER" id="PTHR43630:SF1">
    <property type="entry name" value="POLY-BETA-1,6-N-ACETYL-D-GLUCOSAMINE SYNTHASE"/>
    <property type="match status" value="1"/>
</dbReference>
<dbReference type="PANTHER" id="PTHR43630">
    <property type="entry name" value="POLY-BETA-1,6-N-ACETYL-D-GLUCOSAMINE SYNTHASE"/>
    <property type="match status" value="1"/>
</dbReference>
<reference evidence="7" key="1">
    <citation type="submission" date="2023-07" db="EMBL/GenBank/DDBJ databases">
        <authorList>
            <person name="Yue Y."/>
        </authorList>
    </citation>
    <scope>NUCLEOTIDE SEQUENCE [LARGE SCALE GENOMIC DNA]</scope>
    <source>
        <strain evidence="7">D23</strain>
    </source>
</reference>
<evidence type="ECO:0000256" key="1">
    <source>
        <dbReference type="ARBA" id="ARBA00006739"/>
    </source>
</evidence>
<feature type="transmembrane region" description="Helical" evidence="4">
    <location>
        <begin position="317"/>
        <end position="336"/>
    </location>
</feature>